<dbReference type="RefSeq" id="WP_170925251.1">
    <property type="nucleotide sequence ID" value="NZ_FWFJ01000031.1"/>
</dbReference>
<dbReference type="PANTHER" id="PTHR35024:SF4">
    <property type="entry name" value="POLYMER-FORMING CYTOSKELETAL PROTEIN"/>
    <property type="match status" value="1"/>
</dbReference>
<evidence type="ECO:0000313" key="4">
    <source>
        <dbReference type="Proteomes" id="UP000194012"/>
    </source>
</evidence>
<comment type="similarity">
    <text evidence="1">Belongs to the bactofilin family.</text>
</comment>
<dbReference type="EMBL" id="FWFJ01000031">
    <property type="protein sequence ID" value="SLN61740.1"/>
    <property type="molecule type" value="Genomic_DNA"/>
</dbReference>
<gene>
    <name evidence="3" type="ORF">ROG8370_02843</name>
</gene>
<dbReference type="InterPro" id="IPR007607">
    <property type="entry name" value="BacA/B"/>
</dbReference>
<evidence type="ECO:0000256" key="1">
    <source>
        <dbReference type="ARBA" id="ARBA00044755"/>
    </source>
</evidence>
<sequence>MTDETYPAAGTNSRSHLGAGSRITGELSFPGTVELPGYVKGRVDASAIVIEQAGEVDGELHAASVAIKGRFQGQIIGGKVALHASARVTGDVTYESLSIETGAQVEGVCRRRPYSGGAKPVDQARGSSVE</sequence>
<accession>A0A1X6ZUC0</accession>
<dbReference type="AlphaFoldDB" id="A0A1X6ZUC0"/>
<protein>
    <submittedName>
        <fullName evidence="3">Polymer-forming cytoskeletal</fullName>
    </submittedName>
</protein>
<dbReference type="PANTHER" id="PTHR35024">
    <property type="entry name" value="HYPOTHETICAL CYTOSOLIC PROTEIN"/>
    <property type="match status" value="1"/>
</dbReference>
<feature type="region of interest" description="Disordered" evidence="2">
    <location>
        <begin position="111"/>
        <end position="130"/>
    </location>
</feature>
<dbReference type="Proteomes" id="UP000194012">
    <property type="component" value="Unassembled WGS sequence"/>
</dbReference>
<keyword evidence="4" id="KW-1185">Reference proteome</keyword>
<organism evidence="3 4">
    <name type="scientific">Roseovarius gaetbuli</name>
    <dbReference type="NCBI Taxonomy" id="1356575"/>
    <lineage>
        <taxon>Bacteria</taxon>
        <taxon>Pseudomonadati</taxon>
        <taxon>Pseudomonadota</taxon>
        <taxon>Alphaproteobacteria</taxon>
        <taxon>Rhodobacterales</taxon>
        <taxon>Roseobacteraceae</taxon>
        <taxon>Roseovarius</taxon>
    </lineage>
</organism>
<proteinExistence type="inferred from homology"/>
<evidence type="ECO:0000313" key="3">
    <source>
        <dbReference type="EMBL" id="SLN61740.1"/>
    </source>
</evidence>
<evidence type="ECO:0000256" key="2">
    <source>
        <dbReference type="SAM" id="MobiDB-lite"/>
    </source>
</evidence>
<dbReference type="Pfam" id="PF04519">
    <property type="entry name" value="Bactofilin"/>
    <property type="match status" value="1"/>
</dbReference>
<name>A0A1X6ZUC0_9RHOB</name>
<reference evidence="4" key="1">
    <citation type="submission" date="2017-03" db="EMBL/GenBank/DDBJ databases">
        <authorList>
            <person name="Rodrigo-Torres L."/>
            <person name="Arahal R.D."/>
            <person name="Lucena T."/>
        </authorList>
    </citation>
    <scope>NUCLEOTIDE SEQUENCE [LARGE SCALE GENOMIC DNA]</scope>
    <source>
        <strain evidence="4">CECT 8370</strain>
    </source>
</reference>